<comment type="caution">
    <text evidence="2">The sequence shown here is derived from an EMBL/GenBank/DDBJ whole genome shotgun (WGS) entry which is preliminary data.</text>
</comment>
<dbReference type="PIRSF" id="PIRSF037706">
    <property type="entry name" value="MRP10"/>
    <property type="match status" value="1"/>
</dbReference>
<dbReference type="Proteomes" id="UP001217918">
    <property type="component" value="Unassembled WGS sequence"/>
</dbReference>
<evidence type="ECO:0000313" key="2">
    <source>
        <dbReference type="EMBL" id="KAK2069918.1"/>
    </source>
</evidence>
<gene>
    <name evidence="2" type="ORF">P8C59_004459</name>
</gene>
<keyword evidence="1" id="KW-0689">Ribosomal protein</keyword>
<dbReference type="EMBL" id="JAQQPM010000003">
    <property type="protein sequence ID" value="KAK2069918.1"/>
    <property type="molecule type" value="Genomic_DNA"/>
</dbReference>
<dbReference type="PANTHER" id="PTHR28066:SF1">
    <property type="entry name" value="SMALL RIBOSOMAL SUBUNIT PROTEIN MS37"/>
    <property type="match status" value="1"/>
</dbReference>
<reference evidence="2" key="1">
    <citation type="journal article" date="2023" name="Mol. Plant Microbe Interact.">
        <title>Elucidating the Obligate Nature and Biological Capacity of an Invasive Fungal Corn Pathogen.</title>
        <authorList>
            <person name="MacCready J.S."/>
            <person name="Roggenkamp E.M."/>
            <person name="Gdanetz K."/>
            <person name="Chilvers M.I."/>
        </authorList>
    </citation>
    <scope>NUCLEOTIDE SEQUENCE</scope>
    <source>
        <strain evidence="2">PM02</strain>
    </source>
</reference>
<sequence length="99" mass="10856">MSSKTPMRLPPLRILRVRNPNKPVPNPCLTVMSSVLACWASAGHNSPGCATVEQALRACMDAPKEPPRPPNTINHDLARFQERVTGHLGRKPKGKPTKK</sequence>
<accession>A0AAD9MDI0</accession>
<keyword evidence="1" id="KW-0687">Ribonucleoprotein</keyword>
<comment type="function">
    <text evidence="1">Component of the mitochondrial ribosome (mitoribosome), a dedicated translation machinery responsible for the synthesis of mitochondrial genome-encoded proteins, including at least some of the essential transmembrane subunits of the mitochondrial respiratory chain. The mitoribosomes are attached to the mitochondrial inner membrane and translation products are cotranslationally integrated into the membrane.</text>
</comment>
<dbReference type="InterPro" id="IPR017264">
    <property type="entry name" value="Ribosomal_mS37_fun"/>
</dbReference>
<organism evidence="2 3">
    <name type="scientific">Phyllachora maydis</name>
    <dbReference type="NCBI Taxonomy" id="1825666"/>
    <lineage>
        <taxon>Eukaryota</taxon>
        <taxon>Fungi</taxon>
        <taxon>Dikarya</taxon>
        <taxon>Ascomycota</taxon>
        <taxon>Pezizomycotina</taxon>
        <taxon>Sordariomycetes</taxon>
        <taxon>Sordariomycetidae</taxon>
        <taxon>Phyllachorales</taxon>
        <taxon>Phyllachoraceae</taxon>
        <taxon>Phyllachora</taxon>
    </lineage>
</organism>
<keyword evidence="3" id="KW-1185">Reference proteome</keyword>
<dbReference type="PANTHER" id="PTHR28066">
    <property type="entry name" value="37S RIBOSOMAL PROTEIN MRP10, MITOCHONDRIAL"/>
    <property type="match status" value="1"/>
</dbReference>
<comment type="subcellular location">
    <subcellularLocation>
        <location evidence="1">Mitochondrion</location>
    </subcellularLocation>
</comment>
<protein>
    <recommendedName>
        <fullName evidence="1">Small ribosomal subunit protein mS37</fullName>
    </recommendedName>
</protein>
<dbReference type="GO" id="GO:0003735">
    <property type="term" value="F:structural constituent of ribosome"/>
    <property type="evidence" value="ECO:0007669"/>
    <property type="project" value="InterPro"/>
</dbReference>
<evidence type="ECO:0000256" key="1">
    <source>
        <dbReference type="PIRNR" id="PIRNR037706"/>
    </source>
</evidence>
<dbReference type="GO" id="GO:0005763">
    <property type="term" value="C:mitochondrial small ribosomal subunit"/>
    <property type="evidence" value="ECO:0007669"/>
    <property type="project" value="TreeGrafter"/>
</dbReference>
<comment type="similarity">
    <text evidence="1">Belongs to the mitochondrion-specific ribosomal protein mS37 family.</text>
</comment>
<dbReference type="GO" id="GO:0032543">
    <property type="term" value="P:mitochondrial translation"/>
    <property type="evidence" value="ECO:0007669"/>
    <property type="project" value="InterPro"/>
</dbReference>
<name>A0AAD9MDI0_9PEZI</name>
<dbReference type="AlphaFoldDB" id="A0AAD9MDI0"/>
<proteinExistence type="inferred from homology"/>
<keyword evidence="1" id="KW-0496">Mitochondrion</keyword>
<evidence type="ECO:0000313" key="3">
    <source>
        <dbReference type="Proteomes" id="UP001217918"/>
    </source>
</evidence>
<comment type="subunit">
    <text evidence="1">Component of the mitochondrial small ribosomal subunit.</text>
</comment>